<proteinExistence type="predicted"/>
<dbReference type="Proteomes" id="UP001396334">
    <property type="component" value="Unassembled WGS sequence"/>
</dbReference>
<evidence type="ECO:0000313" key="2">
    <source>
        <dbReference type="Proteomes" id="UP001396334"/>
    </source>
</evidence>
<organism evidence="1 2">
    <name type="scientific">Hibiscus sabdariffa</name>
    <name type="common">roselle</name>
    <dbReference type="NCBI Taxonomy" id="183260"/>
    <lineage>
        <taxon>Eukaryota</taxon>
        <taxon>Viridiplantae</taxon>
        <taxon>Streptophyta</taxon>
        <taxon>Embryophyta</taxon>
        <taxon>Tracheophyta</taxon>
        <taxon>Spermatophyta</taxon>
        <taxon>Magnoliopsida</taxon>
        <taxon>eudicotyledons</taxon>
        <taxon>Gunneridae</taxon>
        <taxon>Pentapetalae</taxon>
        <taxon>rosids</taxon>
        <taxon>malvids</taxon>
        <taxon>Malvales</taxon>
        <taxon>Malvaceae</taxon>
        <taxon>Malvoideae</taxon>
        <taxon>Hibiscus</taxon>
    </lineage>
</organism>
<protein>
    <submittedName>
        <fullName evidence="1">Uncharacterized protein</fullName>
    </submittedName>
</protein>
<accession>A0ABR2S4Z9</accession>
<sequence length="147" mass="17085">MSYETLRIKPQIQHDYEPSRVKQEDKEVQTTLVTHRSHCGPPLSHSFHHLRIQFGQTASSHDGQTDLVPSVIAHKPRIDLVKFQHEPRCMACLGRPWIPYEFRCLASLYFSSFTKHCLASSSSRHRFGSIRFRGLFIAFWDSFCLLP</sequence>
<keyword evidence="2" id="KW-1185">Reference proteome</keyword>
<dbReference type="EMBL" id="JBBPBN010000017">
    <property type="protein sequence ID" value="KAK9020034.1"/>
    <property type="molecule type" value="Genomic_DNA"/>
</dbReference>
<comment type="caution">
    <text evidence="1">The sequence shown here is derived from an EMBL/GenBank/DDBJ whole genome shotgun (WGS) entry which is preliminary data.</text>
</comment>
<gene>
    <name evidence="1" type="ORF">V6N11_054532</name>
</gene>
<name>A0ABR2S4Z9_9ROSI</name>
<evidence type="ECO:0000313" key="1">
    <source>
        <dbReference type="EMBL" id="KAK9020034.1"/>
    </source>
</evidence>
<reference evidence="1 2" key="1">
    <citation type="journal article" date="2024" name="G3 (Bethesda)">
        <title>Genome assembly of Hibiscus sabdariffa L. provides insights into metabolisms of medicinal natural products.</title>
        <authorList>
            <person name="Kim T."/>
        </authorList>
    </citation>
    <scope>NUCLEOTIDE SEQUENCE [LARGE SCALE GENOMIC DNA]</scope>
    <source>
        <strain evidence="1">TK-2024</strain>
        <tissue evidence="1">Old leaves</tissue>
    </source>
</reference>